<dbReference type="PROSITE" id="PS00108">
    <property type="entry name" value="PROTEIN_KINASE_ST"/>
    <property type="match status" value="1"/>
</dbReference>
<dbReference type="SUPFAM" id="SSF56436">
    <property type="entry name" value="C-type lectin-like"/>
    <property type="match status" value="1"/>
</dbReference>
<feature type="compositionally biased region" description="Low complexity" evidence="8">
    <location>
        <begin position="1115"/>
        <end position="1126"/>
    </location>
</feature>
<feature type="region of interest" description="Disordered" evidence="8">
    <location>
        <begin position="329"/>
        <end position="360"/>
    </location>
</feature>
<dbReference type="SUPFAM" id="SSF56112">
    <property type="entry name" value="Protein kinase-like (PK-like)"/>
    <property type="match status" value="1"/>
</dbReference>
<evidence type="ECO:0000313" key="10">
    <source>
        <dbReference type="EMBL" id="APZ96776.1"/>
    </source>
</evidence>
<dbReference type="KEGG" id="fmr:Fuma_06450"/>
<dbReference type="SMART" id="SM00220">
    <property type="entry name" value="S_TKc"/>
    <property type="match status" value="1"/>
</dbReference>
<dbReference type="SUPFAM" id="SSF52540">
    <property type="entry name" value="P-loop containing nucleoside triphosphate hydrolases"/>
    <property type="match status" value="1"/>
</dbReference>
<keyword evidence="6 7" id="KW-0067">ATP-binding</keyword>
<feature type="region of interest" description="Disordered" evidence="8">
    <location>
        <begin position="1501"/>
        <end position="1527"/>
    </location>
</feature>
<name>A0A1P8WRT3_9PLAN</name>
<dbReference type="PANTHER" id="PTHR43289:SF6">
    <property type="entry name" value="SERINE_THREONINE-PROTEIN KINASE NEKL-3"/>
    <property type="match status" value="1"/>
</dbReference>
<dbReference type="InterPro" id="IPR000719">
    <property type="entry name" value="Prot_kinase_dom"/>
</dbReference>
<dbReference type="InterPro" id="IPR042095">
    <property type="entry name" value="SUMF_sf"/>
</dbReference>
<evidence type="ECO:0000313" key="11">
    <source>
        <dbReference type="Proteomes" id="UP000187735"/>
    </source>
</evidence>
<dbReference type="EMBL" id="CP017641">
    <property type="protein sequence ID" value="APZ96776.1"/>
    <property type="molecule type" value="Genomic_DNA"/>
</dbReference>
<feature type="compositionally biased region" description="Low complexity" evidence="8">
    <location>
        <begin position="341"/>
        <end position="360"/>
    </location>
</feature>
<feature type="domain" description="Protein kinase" evidence="9">
    <location>
        <begin position="52"/>
        <end position="319"/>
    </location>
</feature>
<keyword evidence="4 7" id="KW-0547">Nucleotide-binding</keyword>
<dbReference type="InterPro" id="IPR027417">
    <property type="entry name" value="P-loop_NTPase"/>
</dbReference>
<dbReference type="Gene3D" id="3.40.50.300">
    <property type="entry name" value="P-loop containing nucleotide triphosphate hydrolases"/>
    <property type="match status" value="1"/>
</dbReference>
<feature type="binding site" evidence="7">
    <location>
        <position position="81"/>
    </location>
    <ligand>
        <name>ATP</name>
        <dbReference type="ChEBI" id="CHEBI:30616"/>
    </ligand>
</feature>
<evidence type="ECO:0000256" key="8">
    <source>
        <dbReference type="SAM" id="MobiDB-lite"/>
    </source>
</evidence>
<evidence type="ECO:0000256" key="1">
    <source>
        <dbReference type="ARBA" id="ARBA00012513"/>
    </source>
</evidence>
<dbReference type="FunFam" id="1.10.510.10:FF:000021">
    <property type="entry name" value="Serine/threonine protein kinase"/>
    <property type="match status" value="1"/>
</dbReference>
<dbReference type="Proteomes" id="UP000187735">
    <property type="component" value="Chromosome"/>
</dbReference>
<protein>
    <recommendedName>
        <fullName evidence="1">non-specific serine/threonine protein kinase</fullName>
        <ecNumber evidence="1">2.7.11.1</ecNumber>
    </recommendedName>
</protein>
<dbReference type="STRING" id="1891926.Fuma_06450"/>
<dbReference type="Gene3D" id="3.90.1580.10">
    <property type="entry name" value="paralog of FGE (formylglycine-generating enzyme)"/>
    <property type="match status" value="1"/>
</dbReference>
<dbReference type="InterPro" id="IPR017441">
    <property type="entry name" value="Protein_kinase_ATP_BS"/>
</dbReference>
<evidence type="ECO:0000256" key="5">
    <source>
        <dbReference type="ARBA" id="ARBA00022777"/>
    </source>
</evidence>
<keyword evidence="11" id="KW-1185">Reference proteome</keyword>
<dbReference type="EC" id="2.7.11.1" evidence="1"/>
<dbReference type="PROSITE" id="PS50011">
    <property type="entry name" value="PROTEIN_KINASE_DOM"/>
    <property type="match status" value="1"/>
</dbReference>
<dbReference type="InterPro" id="IPR008271">
    <property type="entry name" value="Ser/Thr_kinase_AS"/>
</dbReference>
<dbReference type="Pfam" id="PF00069">
    <property type="entry name" value="Pkinase"/>
    <property type="match status" value="1"/>
</dbReference>
<dbReference type="InterPro" id="IPR016187">
    <property type="entry name" value="CTDL_fold"/>
</dbReference>
<organism evidence="10 11">
    <name type="scientific">Fuerstiella marisgermanici</name>
    <dbReference type="NCBI Taxonomy" id="1891926"/>
    <lineage>
        <taxon>Bacteria</taxon>
        <taxon>Pseudomonadati</taxon>
        <taxon>Planctomycetota</taxon>
        <taxon>Planctomycetia</taxon>
        <taxon>Planctomycetales</taxon>
        <taxon>Planctomycetaceae</taxon>
        <taxon>Fuerstiella</taxon>
    </lineage>
</organism>
<evidence type="ECO:0000256" key="7">
    <source>
        <dbReference type="PROSITE-ProRule" id="PRU10141"/>
    </source>
</evidence>
<dbReference type="InterPro" id="IPR005532">
    <property type="entry name" value="SUMF_dom"/>
</dbReference>
<gene>
    <name evidence="10" type="primary">stkP_5</name>
    <name evidence="10" type="ORF">Fuma_06450</name>
</gene>
<dbReference type="GO" id="GO:0004674">
    <property type="term" value="F:protein serine/threonine kinase activity"/>
    <property type="evidence" value="ECO:0007669"/>
    <property type="project" value="UniProtKB-KW"/>
</dbReference>
<feature type="region of interest" description="Disordered" evidence="8">
    <location>
        <begin position="1556"/>
        <end position="1578"/>
    </location>
</feature>
<dbReference type="Gene3D" id="3.30.200.20">
    <property type="entry name" value="Phosphorylase Kinase, domain 1"/>
    <property type="match status" value="1"/>
</dbReference>
<reference evidence="10 11" key="1">
    <citation type="journal article" date="2016" name="Front. Microbiol.">
        <title>Fuerstia marisgermanicae gen. nov., sp. nov., an Unusual Member of the Phylum Planctomycetes from the German Wadden Sea.</title>
        <authorList>
            <person name="Kohn T."/>
            <person name="Heuer A."/>
            <person name="Jogler M."/>
            <person name="Vollmers J."/>
            <person name="Boedeker C."/>
            <person name="Bunk B."/>
            <person name="Rast P."/>
            <person name="Borchert D."/>
            <person name="Glockner I."/>
            <person name="Freese H.M."/>
            <person name="Klenk H.P."/>
            <person name="Overmann J."/>
            <person name="Kaster A.K."/>
            <person name="Rohde M."/>
            <person name="Wiegand S."/>
            <person name="Jogler C."/>
        </authorList>
    </citation>
    <scope>NUCLEOTIDE SEQUENCE [LARGE SCALE GENOMIC DNA]</scope>
    <source>
        <strain evidence="10 11">NH11</strain>
    </source>
</reference>
<evidence type="ECO:0000256" key="6">
    <source>
        <dbReference type="ARBA" id="ARBA00022840"/>
    </source>
</evidence>
<keyword evidence="5 10" id="KW-0418">Kinase</keyword>
<sequence length="1578" mass="175790">MEDAGYCVGSTGSPAAIMTEPNQFDVTVDERGNPLAEGQDAPRESPQMIGRYRIVDVLGRGGFGLVYLAHDEQLDREVAIKVPHHNLVSRPEDAEAYKKEARTVAGLDHPHIVPVHDIGSEDDCPYYIVSKYIKGTDLSSRLKERRFTYLKAVELVATVADALHYAHKKGLVHRDVKPGNILLDEDERPYLVDFGLALREEDVGKGPKYAGTPAYMSPEQARGEGHRVDGRSDIFSLGVVLYQMLAGRAPFKGDTQEELLSQVASYDPRPLRQCNEKLPKELERICGKAMAKRASDRYSTAHDLAAELRLFATEQEAFYMGVTAVGTQSPLGDGSPLTPHSSSQIRSRSSTVSLGAGSSAGGAPIRVVPKGLRSFDAQDADFFLDLLPGPRDRLGQPDGLRFWRTRVEELDADNTFSVGLIYGPSGCGKSSLIKAGLLPRLSEDVTAVYVEATPDQTEARILHGLRKRCPGLEQNLNLKESLMALRQNSDLHFGRKILIVVDQFEQWLHANSSQRNTELMQALRQCDGGKVQCILMVRDDFWLAVSRFMRELEVRLVEGNNIALTDLFDLDHARKVLAAFGRAFGKLPENVRETTKEQKQFLKQSVDGLAQGGKVICVRLALFAEMLKGKPWTAATLKEMGGTEGVGATFLEETFSSAAASPDHRYHQKAARAVLKSLLPESGTDIKGQMKSLDKLQEVSGYARRPQDFSGLIGLLDGEIRLITPTDPEGMEIDEDLPKISTSAERPPKGPKYYQLTHDYLVPSLRDWLTRKQRETHKGRAEIRLAERSVIWNARPQHQYLPNWRENLSIRAFTDKSKWTEPERRMMRSAGWVHGIRTAVVTAVIASTIFGGIAIRNSVERARLEQVAQKQEELNDAEATRLVEGLLKADTAQVAGFVDNLQPFRDWARDDLTAAFKESSDASNEKLHAALAMADEDSSVKPYLQERLLTVTPMQFAPVRDLLVDHGAEFAPDYWTALQDGELAARRRFCAACALATYDARSKKWGDPGIQQFVAHHLTEVLPSELQPWLEALRPVKQDLLSALRDIFRNPANSDQVRAFATNTLAEYLHDQPAGLFDLLADAEESQFPILFDRLLECKDEAIKLAHTELDSSRSKTTGRSGGPSPEADDRELLLRRPVNAAIMLLKMDSPDRVWPLLAHSPDPGLRTRIIHRVSPLAVDPALLVARLGSEDDVSVKRALVLALGEFSEAQISGAARVEYIEQLADVYQNDPDAGLHSAVEWLLRRWQQFESLQQMTQDLEQNEPQRRQSADRPKQWFVNSLSQSYTVIEPDHFHMGSPDTEAGREPNELQHPQEIVRPFAMATKEITKAEWRKFAKAVSIWSPDDPSLPPFVRTDDSPIVGVTWFEAARYCNWLSQRDGIPRSQWCYEPNKKFQYGPGMTAKEDHLSLTGYRLPTEAEWEYACRAGAVTSRCYGSSDPLLQNYAWFQTNGENHTWPVASLKPNDFGLFDMHGNAFEWCFDEFRPYPGSPYAEAVAPNGVAGNAESSADTAAEGENEEGLDELPSDGGAVISADRNRVVRGGSFYLLPVNIRSANRAQSPPSDRIGNLLGLRPVRTMP</sequence>
<feature type="region of interest" description="Disordered" evidence="8">
    <location>
        <begin position="1109"/>
        <end position="1131"/>
    </location>
</feature>
<evidence type="ECO:0000256" key="2">
    <source>
        <dbReference type="ARBA" id="ARBA00022527"/>
    </source>
</evidence>
<keyword evidence="3 10" id="KW-0808">Transferase</keyword>
<accession>A0A1P8WRT3</accession>
<dbReference type="GO" id="GO:0005524">
    <property type="term" value="F:ATP binding"/>
    <property type="evidence" value="ECO:0007669"/>
    <property type="project" value="UniProtKB-UniRule"/>
</dbReference>
<dbReference type="PANTHER" id="PTHR43289">
    <property type="entry name" value="MITOGEN-ACTIVATED PROTEIN KINASE KINASE KINASE 20-RELATED"/>
    <property type="match status" value="1"/>
</dbReference>
<keyword evidence="2" id="KW-0723">Serine/threonine-protein kinase</keyword>
<evidence type="ECO:0000259" key="9">
    <source>
        <dbReference type="PROSITE" id="PS50011"/>
    </source>
</evidence>
<dbReference type="Pfam" id="PF03781">
    <property type="entry name" value="FGE-sulfatase"/>
    <property type="match status" value="1"/>
</dbReference>
<dbReference type="PROSITE" id="PS00107">
    <property type="entry name" value="PROTEIN_KINASE_ATP"/>
    <property type="match status" value="1"/>
</dbReference>
<dbReference type="Gene3D" id="1.10.510.10">
    <property type="entry name" value="Transferase(Phosphotransferase) domain 1"/>
    <property type="match status" value="1"/>
</dbReference>
<proteinExistence type="predicted"/>
<evidence type="ECO:0000256" key="3">
    <source>
        <dbReference type="ARBA" id="ARBA00022679"/>
    </source>
</evidence>
<dbReference type="InterPro" id="IPR011009">
    <property type="entry name" value="Kinase-like_dom_sf"/>
</dbReference>
<evidence type="ECO:0000256" key="4">
    <source>
        <dbReference type="ARBA" id="ARBA00022741"/>
    </source>
</evidence>
<feature type="compositionally biased region" description="Acidic residues" evidence="8">
    <location>
        <begin position="1512"/>
        <end position="1524"/>
    </location>
</feature>
<dbReference type="Pfam" id="PF20703">
    <property type="entry name" value="nSTAND1"/>
    <property type="match status" value="1"/>
</dbReference>
<dbReference type="InterPro" id="IPR049052">
    <property type="entry name" value="nSTAND1"/>
</dbReference>
<dbReference type="CDD" id="cd14014">
    <property type="entry name" value="STKc_PknB_like"/>
    <property type="match status" value="1"/>
</dbReference>